<proteinExistence type="predicted"/>
<gene>
    <name evidence="2" type="ORF">SAMN02745775_103323</name>
</gene>
<dbReference type="RefSeq" id="WP_092959592.1">
    <property type="nucleotide sequence ID" value="NZ_FOSQ01000003.1"/>
</dbReference>
<evidence type="ECO:0000313" key="3">
    <source>
        <dbReference type="Proteomes" id="UP000199473"/>
    </source>
</evidence>
<evidence type="ECO:0000256" key="1">
    <source>
        <dbReference type="SAM" id="MobiDB-lite"/>
    </source>
</evidence>
<dbReference type="STRING" id="1123062.SAMN02745775_103323"/>
<organism evidence="2 3">
    <name type="scientific">Falsiroseomonas stagni DSM 19981</name>
    <dbReference type="NCBI Taxonomy" id="1123062"/>
    <lineage>
        <taxon>Bacteria</taxon>
        <taxon>Pseudomonadati</taxon>
        <taxon>Pseudomonadota</taxon>
        <taxon>Alphaproteobacteria</taxon>
        <taxon>Acetobacterales</taxon>
        <taxon>Roseomonadaceae</taxon>
        <taxon>Falsiroseomonas</taxon>
    </lineage>
</organism>
<evidence type="ECO:0000313" key="2">
    <source>
        <dbReference type="EMBL" id="SFK53871.1"/>
    </source>
</evidence>
<accession>A0A1I4AD30</accession>
<dbReference type="EMBL" id="FOSQ01000003">
    <property type="protein sequence ID" value="SFK53871.1"/>
    <property type="molecule type" value="Genomic_DNA"/>
</dbReference>
<reference evidence="2 3" key="1">
    <citation type="submission" date="2016-10" db="EMBL/GenBank/DDBJ databases">
        <authorList>
            <person name="de Groot N.N."/>
        </authorList>
    </citation>
    <scope>NUCLEOTIDE SEQUENCE [LARGE SCALE GENOMIC DNA]</scope>
    <source>
        <strain evidence="2 3">DSM 19981</strain>
    </source>
</reference>
<dbReference type="AlphaFoldDB" id="A0A1I4AD30"/>
<evidence type="ECO:0008006" key="4">
    <source>
        <dbReference type="Google" id="ProtNLM"/>
    </source>
</evidence>
<keyword evidence="3" id="KW-1185">Reference proteome</keyword>
<dbReference type="Proteomes" id="UP000199473">
    <property type="component" value="Unassembled WGS sequence"/>
</dbReference>
<name>A0A1I4AD30_9PROT</name>
<feature type="region of interest" description="Disordered" evidence="1">
    <location>
        <begin position="1"/>
        <end position="24"/>
    </location>
</feature>
<sequence>MLPPPANDRRLRRPEDFAGERGGHAPWCGPTAVATAAGLDYASACALLAQVAPDRYPPGREVVTAWWRDLLGALGLAGIPAEPRPVEGRKTLTRAVRDGLPAGWWLARVTGHFCLLEVARGGARVFDNRLHGEALSPSAHGRRRVTHLARVPTPPGAE</sequence>
<feature type="compositionally biased region" description="Basic and acidic residues" evidence="1">
    <location>
        <begin position="7"/>
        <end position="23"/>
    </location>
</feature>
<dbReference type="OrthoDB" id="7267936at2"/>
<protein>
    <recommendedName>
        <fullName evidence="4">Peptidase C39 family protein</fullName>
    </recommendedName>
</protein>